<protein>
    <recommendedName>
        <fullName evidence="2">DdrB-like domain-containing protein</fullName>
    </recommendedName>
</protein>
<evidence type="ECO:0000313" key="4">
    <source>
        <dbReference type="Proteomes" id="UP000270743"/>
    </source>
</evidence>
<accession>A0A3S4DUZ5</accession>
<evidence type="ECO:0000256" key="1">
    <source>
        <dbReference type="SAM" id="MobiDB-lite"/>
    </source>
</evidence>
<evidence type="ECO:0000259" key="2">
    <source>
        <dbReference type="Pfam" id="PF18763"/>
    </source>
</evidence>
<dbReference type="OrthoDB" id="9805070at2"/>
<feature type="domain" description="DdrB-like" evidence="2">
    <location>
        <begin position="486"/>
        <end position="601"/>
    </location>
</feature>
<dbReference type="Gene3D" id="1.10.530.10">
    <property type="match status" value="1"/>
</dbReference>
<dbReference type="AlphaFoldDB" id="A0A3S4DUZ5"/>
<sequence length="954" mass="102267">MNWFVKPADPDSFRPAKDPVPTFSERRRAATRMQRIEDDSWGDSARFSERLVDDMARQMGLSFDPKQHRNVGAKRDFLFGEIARARDMSADAWPDLPTNTDEFNQRALDLQKADHAANQQVLQNAPAGSWGAEVLGRTWGGLTDASSVATLPLGAAGGARIGATILAEGAAAAAGEAMIADQRREQADRLGLPQPSVVSDVAGAAATGAVLGGVIGGAGQLIGRGIDARAAGRRKAAGDAASAESLGVSTEELAEARIAGLSPGRQEAALAATRHAMENGYDIPAPPGPHGYNEAATLRAIIGAESGGTRDPARAQNPNSSARGLGQFTTDTWFETLSRHRPDLTQGKDKYQVAPLRDDPALNAEMTRLHMRDNAEHLQRNGISTGPGEIYLAHFMGRGGAVRALRAPLNTPISSLMTRREIAANAGIRHRGKSFAQFTAGDLADWARHKMRSAYDPNASTDMPQWDGYTTSRGYTGSGQVTAGDNFRLDADYEVVDARLLTRASGPYQPRDRGRISSDAWVADTAARLDPAQLMPAPTADRGTPLVGPDGMIESGNGRFSAIERAYDRHPDRAAAYRQQIEAAGYTIPEGVERPVLIARRRTELDDAQRQALTVDAQDSGVARMTPTEIAQTSSRAMTAQRLAGFVPTARIADPDNQGFVRQILSALPRSERNALLDKAGALNAEGERRLRQAFFARAWDDPDLVSRYAEAEDAGDLKSLMDALEDAAPEWATLRAEIEAGNVRAEFDITGHVLEAMRLIGRARSEAAAGRGQMARILADILDEIDLLDGALSPLTVRLVQKFWRDGRAAPASEVGSFLSRYAAEARKAGRTGDLLGISPTDALRTIDDKTFGDLPQEFGRVRGHPAPTVQDAAMPEDAYAKGADSPEAIDADQVAAEEMAADLEAARGEYSDMTWRADPNGPEITARDLLDDIGDDIELAEVLRLCNAGAAA</sequence>
<gene>
    <name evidence="3" type="ORF">PARHAE_01079</name>
</gene>
<reference evidence="3 4" key="1">
    <citation type="submission" date="2018-12" db="EMBL/GenBank/DDBJ databases">
        <authorList>
            <person name="Criscuolo A."/>
        </authorList>
    </citation>
    <scope>NUCLEOTIDE SEQUENCE [LARGE SCALE GENOMIC DNA]</scope>
    <source>
        <strain evidence="3">ACIP1116241</strain>
    </source>
</reference>
<feature type="region of interest" description="Disordered" evidence="1">
    <location>
        <begin position="307"/>
        <end position="326"/>
    </location>
</feature>
<dbReference type="InterPro" id="IPR041398">
    <property type="entry name" value="DdrB_dom"/>
</dbReference>
<dbReference type="Proteomes" id="UP000270743">
    <property type="component" value="Unassembled WGS sequence"/>
</dbReference>
<proteinExistence type="predicted"/>
<organism evidence="3 4">
    <name type="scientific">Paracoccus haematequi</name>
    <dbReference type="NCBI Taxonomy" id="2491866"/>
    <lineage>
        <taxon>Bacteria</taxon>
        <taxon>Pseudomonadati</taxon>
        <taxon>Pseudomonadota</taxon>
        <taxon>Alphaproteobacteria</taxon>
        <taxon>Rhodobacterales</taxon>
        <taxon>Paracoccaceae</taxon>
        <taxon>Paracoccus</taxon>
    </lineage>
</organism>
<dbReference type="EMBL" id="UZWE01000024">
    <property type="protein sequence ID" value="VDS07899.1"/>
    <property type="molecule type" value="Genomic_DNA"/>
</dbReference>
<dbReference type="RefSeq" id="WP_126153584.1">
    <property type="nucleotide sequence ID" value="NZ_UZWE01000024.1"/>
</dbReference>
<feature type="compositionally biased region" description="Polar residues" evidence="1">
    <location>
        <begin position="316"/>
        <end position="326"/>
    </location>
</feature>
<evidence type="ECO:0000313" key="3">
    <source>
        <dbReference type="EMBL" id="VDS07899.1"/>
    </source>
</evidence>
<keyword evidence="4" id="KW-1185">Reference proteome</keyword>
<dbReference type="Pfam" id="PF18763">
    <property type="entry name" value="ddrB-ParB"/>
    <property type="match status" value="1"/>
</dbReference>
<name>A0A3S4DUZ5_9RHOB</name>
<feature type="region of interest" description="Disordered" evidence="1">
    <location>
        <begin position="535"/>
        <end position="555"/>
    </location>
</feature>